<dbReference type="GO" id="GO:0016020">
    <property type="term" value="C:membrane"/>
    <property type="evidence" value="ECO:0007669"/>
    <property type="project" value="UniProtKB-SubCell"/>
</dbReference>
<dbReference type="Proteomes" id="UP001328107">
    <property type="component" value="Unassembled WGS sequence"/>
</dbReference>
<evidence type="ECO:0008006" key="9">
    <source>
        <dbReference type="Google" id="ProtNLM"/>
    </source>
</evidence>
<dbReference type="InterPro" id="IPR019421">
    <property type="entry name" value="7TM_GPCR_serpentine_rcpt_Srd"/>
</dbReference>
<feature type="transmembrane region" description="Helical" evidence="6">
    <location>
        <begin position="12"/>
        <end position="35"/>
    </location>
</feature>
<sequence length="204" mass="23178">MDSILDRLGSVFPFLHSAIFIIGFTSNVTLLTAAFRKTPKTLKTYSIMIKFGTLNDLVCVCCDFFVMQRLWILYRMPPKNITVFVLMIIAFLPPAITGILTKLWKFSSEMSVRTRKMHGNLVKALTIHATLPPITIIGVILYLVLFFDLYYHATLEKAIYTFAALPPALSAFCTLYYVEPYRRFISGRSARVSFSTINVSVTYS</sequence>
<dbReference type="Pfam" id="PF10317">
    <property type="entry name" value="7TM_GPCR_Srd"/>
    <property type="match status" value="2"/>
</dbReference>
<proteinExistence type="inferred from homology"/>
<reference evidence="8" key="1">
    <citation type="submission" date="2022-10" db="EMBL/GenBank/DDBJ databases">
        <title>Genome assembly of Pristionchus species.</title>
        <authorList>
            <person name="Yoshida K."/>
            <person name="Sommer R.J."/>
        </authorList>
    </citation>
    <scope>NUCLEOTIDE SEQUENCE [LARGE SCALE GENOMIC DNA]</scope>
    <source>
        <strain evidence="8">RS5460</strain>
    </source>
</reference>
<dbReference type="PANTHER" id="PTHR22945:SF40">
    <property type="entry name" value="SERPENTINE RECEPTOR, CLASS D (DELTA)-RELATED"/>
    <property type="match status" value="1"/>
</dbReference>
<comment type="subcellular location">
    <subcellularLocation>
        <location evidence="1">Membrane</location>
        <topology evidence="1">Multi-pass membrane protein</topology>
    </subcellularLocation>
</comment>
<evidence type="ECO:0000256" key="6">
    <source>
        <dbReference type="SAM" id="Phobius"/>
    </source>
</evidence>
<feature type="transmembrane region" description="Helical" evidence="6">
    <location>
        <begin position="83"/>
        <end position="104"/>
    </location>
</feature>
<evidence type="ECO:0000256" key="2">
    <source>
        <dbReference type="ARBA" id="ARBA00009166"/>
    </source>
</evidence>
<dbReference type="EMBL" id="BTRK01000002">
    <property type="protein sequence ID" value="GMR35579.1"/>
    <property type="molecule type" value="Genomic_DNA"/>
</dbReference>
<organism evidence="7 8">
    <name type="scientific">Pristionchus mayeri</name>
    <dbReference type="NCBI Taxonomy" id="1317129"/>
    <lineage>
        <taxon>Eukaryota</taxon>
        <taxon>Metazoa</taxon>
        <taxon>Ecdysozoa</taxon>
        <taxon>Nematoda</taxon>
        <taxon>Chromadorea</taxon>
        <taxon>Rhabditida</taxon>
        <taxon>Rhabditina</taxon>
        <taxon>Diplogasteromorpha</taxon>
        <taxon>Diplogasteroidea</taxon>
        <taxon>Neodiplogasteridae</taxon>
        <taxon>Pristionchus</taxon>
    </lineage>
</organism>
<keyword evidence="5 6" id="KW-0472">Membrane</keyword>
<keyword evidence="8" id="KW-1185">Reference proteome</keyword>
<comment type="similarity">
    <text evidence="2">Belongs to the nematode receptor-like protein srd family.</text>
</comment>
<name>A0AAN4Z9H1_9BILA</name>
<dbReference type="AlphaFoldDB" id="A0AAN4Z9H1"/>
<keyword evidence="4 6" id="KW-1133">Transmembrane helix</keyword>
<evidence type="ECO:0000313" key="7">
    <source>
        <dbReference type="EMBL" id="GMR35579.1"/>
    </source>
</evidence>
<feature type="non-terminal residue" evidence="7">
    <location>
        <position position="204"/>
    </location>
</feature>
<dbReference type="PANTHER" id="PTHR22945">
    <property type="entry name" value="SERPENTINE RECEPTOR, CLASS D DELTA"/>
    <property type="match status" value="1"/>
</dbReference>
<keyword evidence="3 6" id="KW-0812">Transmembrane</keyword>
<feature type="transmembrane region" description="Helical" evidence="6">
    <location>
        <begin position="125"/>
        <end position="147"/>
    </location>
</feature>
<evidence type="ECO:0000256" key="5">
    <source>
        <dbReference type="ARBA" id="ARBA00023136"/>
    </source>
</evidence>
<comment type="caution">
    <text evidence="7">The sequence shown here is derived from an EMBL/GenBank/DDBJ whole genome shotgun (WGS) entry which is preliminary data.</text>
</comment>
<feature type="transmembrane region" description="Helical" evidence="6">
    <location>
        <begin position="159"/>
        <end position="178"/>
    </location>
</feature>
<evidence type="ECO:0000313" key="8">
    <source>
        <dbReference type="Proteomes" id="UP001328107"/>
    </source>
</evidence>
<accession>A0AAN4Z9H1</accession>
<dbReference type="InterPro" id="IPR050920">
    <property type="entry name" value="Nematode_rcpt-like_delta"/>
</dbReference>
<protein>
    <recommendedName>
        <fullName evidence="9">G protein-coupled receptor</fullName>
    </recommendedName>
</protein>
<evidence type="ECO:0000256" key="1">
    <source>
        <dbReference type="ARBA" id="ARBA00004141"/>
    </source>
</evidence>
<evidence type="ECO:0000256" key="4">
    <source>
        <dbReference type="ARBA" id="ARBA00022989"/>
    </source>
</evidence>
<feature type="transmembrane region" description="Helical" evidence="6">
    <location>
        <begin position="47"/>
        <end position="71"/>
    </location>
</feature>
<gene>
    <name evidence="7" type="ORF">PMAYCL1PPCAC_05774</name>
</gene>
<evidence type="ECO:0000256" key="3">
    <source>
        <dbReference type="ARBA" id="ARBA00022692"/>
    </source>
</evidence>